<evidence type="ECO:0000313" key="1">
    <source>
        <dbReference type="EMBL" id="MCU4395849.1"/>
    </source>
</evidence>
<name>A0AAW5R8L7_ACIJU</name>
<comment type="caution">
    <text evidence="1">The sequence shown here is derived from an EMBL/GenBank/DDBJ whole genome shotgun (WGS) entry which is preliminary data.</text>
</comment>
<dbReference type="RefSeq" id="WP_262578452.1">
    <property type="nucleotide sequence ID" value="NZ_JAHPRE010000006.1"/>
</dbReference>
<proteinExistence type="predicted"/>
<dbReference type="AlphaFoldDB" id="A0AAW5R8L7"/>
<reference evidence="1" key="1">
    <citation type="submission" date="2021-06" db="EMBL/GenBank/DDBJ databases">
        <title>Propagation of a rapidly emergent carbapenem-resistant Acinetobacter baumannii lineage by various extra-hospital transmission networks.</title>
        <authorList>
            <person name="Calix J."/>
        </authorList>
    </citation>
    <scope>NUCLEOTIDE SEQUENCE</scope>
    <source>
        <strain evidence="1">WU_MDCI_Aw63</strain>
    </source>
</reference>
<gene>
    <name evidence="1" type="ORF">KTH64_02440</name>
</gene>
<organism evidence="1 2">
    <name type="scientific">Acinetobacter junii</name>
    <dbReference type="NCBI Taxonomy" id="40215"/>
    <lineage>
        <taxon>Bacteria</taxon>
        <taxon>Pseudomonadati</taxon>
        <taxon>Pseudomonadota</taxon>
        <taxon>Gammaproteobacteria</taxon>
        <taxon>Moraxellales</taxon>
        <taxon>Moraxellaceae</taxon>
        <taxon>Acinetobacter</taxon>
    </lineage>
</organism>
<dbReference type="EMBL" id="JAHPRE010000006">
    <property type="protein sequence ID" value="MCU4395849.1"/>
    <property type="molecule type" value="Genomic_DNA"/>
</dbReference>
<accession>A0AAW5R8L7</accession>
<dbReference type="Proteomes" id="UP001208534">
    <property type="component" value="Unassembled WGS sequence"/>
</dbReference>
<evidence type="ECO:0000313" key="2">
    <source>
        <dbReference type="Proteomes" id="UP001208534"/>
    </source>
</evidence>
<protein>
    <submittedName>
        <fullName evidence="1">Uncharacterized protein</fullName>
    </submittedName>
</protein>
<sequence length="193" mass="22406">MSTAAKHLNQDPFEAFNQTISPAQMLESLSKGIGIEYAEVDTKDWTFIEKNCPISIADIFSGCLKFRFSMKTYETQKHKEKSSKYFCEYLNNDGDGNERYRVGFENYSVYVLKRNPDSKLPIGLTKYLTWGTYLNGFDFYVERNGQLIAITPSEKVTPHLYKARQAKELVRRTKYLDEKGFFKSDPKQRKILG</sequence>